<sequence length="254" mass="28167">MSLTPPQTSTISDFTSPAKPASAPPSPPASPPLPHQLLSPFYRLPPEIRSHIYSFLTLERTVSYPLGPSAITALSHIPPFALLLTSRQIAEECIAYFYRAAHFRIMLSSTSGFWVDAGFSRFAATAQVASLRNLDVLLDWEVAAPWEKGGVQGGAGASDGTAHGVRDVVERAQRLVHVLCAEARELRVVTVCWTDLVDGFWDEKAEVLRLLKGLEDRDVKVVRGEVIAENEERVWDLFEGWVDGRVLRSWPRFS</sequence>
<evidence type="ECO:0008006" key="4">
    <source>
        <dbReference type="Google" id="ProtNLM"/>
    </source>
</evidence>
<evidence type="ECO:0000313" key="2">
    <source>
        <dbReference type="EMBL" id="KAF2145459.1"/>
    </source>
</evidence>
<dbReference type="PANTHER" id="PTHR42085">
    <property type="entry name" value="F-BOX DOMAIN-CONTAINING PROTEIN"/>
    <property type="match status" value="1"/>
</dbReference>
<dbReference type="AlphaFoldDB" id="A0A6A6BMU5"/>
<protein>
    <recommendedName>
        <fullName evidence="4">F-box domain-containing protein</fullName>
    </recommendedName>
</protein>
<evidence type="ECO:0000313" key="3">
    <source>
        <dbReference type="Proteomes" id="UP000799438"/>
    </source>
</evidence>
<dbReference type="Proteomes" id="UP000799438">
    <property type="component" value="Unassembled WGS sequence"/>
</dbReference>
<proteinExistence type="predicted"/>
<evidence type="ECO:0000256" key="1">
    <source>
        <dbReference type="SAM" id="MobiDB-lite"/>
    </source>
</evidence>
<dbReference type="RefSeq" id="XP_033401171.1">
    <property type="nucleotide sequence ID" value="XM_033542904.1"/>
</dbReference>
<dbReference type="InterPro" id="IPR038883">
    <property type="entry name" value="AN11006-like"/>
</dbReference>
<gene>
    <name evidence="2" type="ORF">K452DRAFT_305477</name>
</gene>
<feature type="region of interest" description="Disordered" evidence="1">
    <location>
        <begin position="1"/>
        <end position="31"/>
    </location>
</feature>
<dbReference type="EMBL" id="ML995477">
    <property type="protein sequence ID" value="KAF2145459.1"/>
    <property type="molecule type" value="Genomic_DNA"/>
</dbReference>
<organism evidence="2 3">
    <name type="scientific">Aplosporella prunicola CBS 121167</name>
    <dbReference type="NCBI Taxonomy" id="1176127"/>
    <lineage>
        <taxon>Eukaryota</taxon>
        <taxon>Fungi</taxon>
        <taxon>Dikarya</taxon>
        <taxon>Ascomycota</taxon>
        <taxon>Pezizomycotina</taxon>
        <taxon>Dothideomycetes</taxon>
        <taxon>Dothideomycetes incertae sedis</taxon>
        <taxon>Botryosphaeriales</taxon>
        <taxon>Aplosporellaceae</taxon>
        <taxon>Aplosporella</taxon>
    </lineage>
</organism>
<feature type="compositionally biased region" description="Pro residues" evidence="1">
    <location>
        <begin position="22"/>
        <end position="31"/>
    </location>
</feature>
<accession>A0A6A6BMU5</accession>
<feature type="compositionally biased region" description="Polar residues" evidence="1">
    <location>
        <begin position="1"/>
        <end position="15"/>
    </location>
</feature>
<keyword evidence="3" id="KW-1185">Reference proteome</keyword>
<dbReference type="PANTHER" id="PTHR42085:SF2">
    <property type="entry name" value="F-BOX DOMAIN-CONTAINING PROTEIN"/>
    <property type="match status" value="1"/>
</dbReference>
<name>A0A6A6BMU5_9PEZI</name>
<dbReference type="GeneID" id="54300401"/>
<dbReference type="OrthoDB" id="2951834at2759"/>
<reference evidence="2" key="1">
    <citation type="journal article" date="2020" name="Stud. Mycol.">
        <title>101 Dothideomycetes genomes: a test case for predicting lifestyles and emergence of pathogens.</title>
        <authorList>
            <person name="Haridas S."/>
            <person name="Albert R."/>
            <person name="Binder M."/>
            <person name="Bloem J."/>
            <person name="Labutti K."/>
            <person name="Salamov A."/>
            <person name="Andreopoulos B."/>
            <person name="Baker S."/>
            <person name="Barry K."/>
            <person name="Bills G."/>
            <person name="Bluhm B."/>
            <person name="Cannon C."/>
            <person name="Castanera R."/>
            <person name="Culley D."/>
            <person name="Daum C."/>
            <person name="Ezra D."/>
            <person name="Gonzalez J."/>
            <person name="Henrissat B."/>
            <person name="Kuo A."/>
            <person name="Liang C."/>
            <person name="Lipzen A."/>
            <person name="Lutzoni F."/>
            <person name="Magnuson J."/>
            <person name="Mondo S."/>
            <person name="Nolan M."/>
            <person name="Ohm R."/>
            <person name="Pangilinan J."/>
            <person name="Park H.-J."/>
            <person name="Ramirez L."/>
            <person name="Alfaro M."/>
            <person name="Sun H."/>
            <person name="Tritt A."/>
            <person name="Yoshinaga Y."/>
            <person name="Zwiers L.-H."/>
            <person name="Turgeon B."/>
            <person name="Goodwin S."/>
            <person name="Spatafora J."/>
            <person name="Crous P."/>
            <person name="Grigoriev I."/>
        </authorList>
    </citation>
    <scope>NUCLEOTIDE SEQUENCE</scope>
    <source>
        <strain evidence="2">CBS 121167</strain>
    </source>
</reference>